<evidence type="ECO:0000313" key="3">
    <source>
        <dbReference type="EMBL" id="KAI9186979.1"/>
    </source>
</evidence>
<dbReference type="AlphaFoldDB" id="A0AAD5NY85"/>
<proteinExistence type="predicted"/>
<evidence type="ECO:0000313" key="4">
    <source>
        <dbReference type="Proteomes" id="UP001064489"/>
    </source>
</evidence>
<evidence type="ECO:0000259" key="2">
    <source>
        <dbReference type="PROSITE" id="PS52045"/>
    </source>
</evidence>
<dbReference type="Pfam" id="PF03080">
    <property type="entry name" value="Neprosin"/>
    <property type="match status" value="1"/>
</dbReference>
<dbReference type="PANTHER" id="PTHR31589:SF233">
    <property type="entry name" value="PROTEIN, PUTATIVE (DUF239)-RELATED"/>
    <property type="match status" value="1"/>
</dbReference>
<reference evidence="3" key="1">
    <citation type="journal article" date="2022" name="Plant J.">
        <title>Strategies of tolerance reflected in two North American maple genomes.</title>
        <authorList>
            <person name="McEvoy S.L."/>
            <person name="Sezen U.U."/>
            <person name="Trouern-Trend A."/>
            <person name="McMahon S.M."/>
            <person name="Schaberg P.G."/>
            <person name="Yang J."/>
            <person name="Wegrzyn J.L."/>
            <person name="Swenson N.G."/>
        </authorList>
    </citation>
    <scope>NUCLEOTIDE SEQUENCE</scope>
    <source>
        <strain evidence="3">91603</strain>
    </source>
</reference>
<dbReference type="Gene3D" id="2.60.120.10">
    <property type="entry name" value="Jelly Rolls"/>
    <property type="match status" value="1"/>
</dbReference>
<keyword evidence="4" id="KW-1185">Reference proteome</keyword>
<dbReference type="InterPro" id="IPR011051">
    <property type="entry name" value="RmlC_Cupin_sf"/>
</dbReference>
<dbReference type="Pfam" id="PF07883">
    <property type="entry name" value="Cupin_2"/>
    <property type="match status" value="1"/>
</dbReference>
<evidence type="ECO:0000256" key="1">
    <source>
        <dbReference type="SAM" id="MobiDB-lite"/>
    </source>
</evidence>
<dbReference type="InterPro" id="IPR004314">
    <property type="entry name" value="Neprosin"/>
</dbReference>
<dbReference type="InterPro" id="IPR014710">
    <property type="entry name" value="RmlC-like_jellyroll"/>
</dbReference>
<dbReference type="InterPro" id="IPR013096">
    <property type="entry name" value="Cupin_2"/>
</dbReference>
<feature type="domain" description="Neprosin PEP catalytic" evidence="2">
    <location>
        <begin position="1"/>
        <end position="211"/>
    </location>
</feature>
<reference evidence="3" key="2">
    <citation type="submission" date="2023-02" db="EMBL/GenBank/DDBJ databases">
        <authorList>
            <person name="Swenson N.G."/>
            <person name="Wegrzyn J.L."/>
            <person name="Mcevoy S.L."/>
        </authorList>
    </citation>
    <scope>NUCLEOTIDE SEQUENCE</scope>
    <source>
        <strain evidence="3">91603</strain>
        <tissue evidence="3">Leaf</tissue>
    </source>
</reference>
<sequence length="449" mass="49311">MDQVSMAMIWVEGGPLAELNSIQFGWATNIDPCYVPKADGSQKTGCYNLICPGFIQVHPDYIIGSPYEPISVTGGKTYATQPMIYKDPESGNWWLFLDTNLKIGYWPKEILPHLSKAATFVQYGGLTYSSPNGLSPPMGNGHFPTRDTHESCFFAQLQTVNKFNNLVDIEQDSLQKVSHDLAPLATLELHHLNSPSHVELTILQPSPRPAPAHVPPPTSVSGPAPQHALPAVSDSSSAAPPAPLTLPDPDFAAAAAPPDLEPSSVAPPALPAELPSSTAPLPSSPPLHGHHMITRLRDGVRQPKVRTDGTVRYPISEAHASAKDVVKAVKKRLQHNCFFVERNVKIVKKKRESNLCDSEVQGGSVEPAHHHTFRHNLVVMEGRKSVWNLSEGEKFDLGVGDYLFSPAGDVHRVKYYEDTVFFIKWDGHWDMFFDEDLETAKSEIDMGNA</sequence>
<dbReference type="PANTHER" id="PTHR31589">
    <property type="entry name" value="PROTEIN, PUTATIVE (DUF239)-RELATED-RELATED"/>
    <property type="match status" value="1"/>
</dbReference>
<comment type="caution">
    <text evidence="3">The sequence shown here is derived from an EMBL/GenBank/DDBJ whole genome shotgun (WGS) entry which is preliminary data.</text>
</comment>
<feature type="region of interest" description="Disordered" evidence="1">
    <location>
        <begin position="202"/>
        <end position="291"/>
    </location>
</feature>
<feature type="compositionally biased region" description="Pro residues" evidence="1">
    <location>
        <begin position="206"/>
        <end position="218"/>
    </location>
</feature>
<name>A0AAD5NY85_ACENE</name>
<dbReference type="SUPFAM" id="SSF51182">
    <property type="entry name" value="RmlC-like cupins"/>
    <property type="match status" value="1"/>
</dbReference>
<dbReference type="InterPro" id="IPR053168">
    <property type="entry name" value="Glutamic_endopeptidase"/>
</dbReference>
<protein>
    <recommendedName>
        <fullName evidence="2">Neprosin PEP catalytic domain-containing protein</fullName>
    </recommendedName>
</protein>
<dbReference type="EMBL" id="JAJSOW010000100">
    <property type="protein sequence ID" value="KAI9186979.1"/>
    <property type="molecule type" value="Genomic_DNA"/>
</dbReference>
<dbReference type="Proteomes" id="UP001064489">
    <property type="component" value="Chromosome 3"/>
</dbReference>
<dbReference type="PROSITE" id="PS52045">
    <property type="entry name" value="NEPROSIN_PEP_CD"/>
    <property type="match status" value="1"/>
</dbReference>
<accession>A0AAD5NY85</accession>
<feature type="compositionally biased region" description="Low complexity" evidence="1">
    <location>
        <begin position="228"/>
        <end position="239"/>
    </location>
</feature>
<organism evidence="3 4">
    <name type="scientific">Acer negundo</name>
    <name type="common">Box elder</name>
    <dbReference type="NCBI Taxonomy" id="4023"/>
    <lineage>
        <taxon>Eukaryota</taxon>
        <taxon>Viridiplantae</taxon>
        <taxon>Streptophyta</taxon>
        <taxon>Embryophyta</taxon>
        <taxon>Tracheophyta</taxon>
        <taxon>Spermatophyta</taxon>
        <taxon>Magnoliopsida</taxon>
        <taxon>eudicotyledons</taxon>
        <taxon>Gunneridae</taxon>
        <taxon>Pentapetalae</taxon>
        <taxon>rosids</taxon>
        <taxon>malvids</taxon>
        <taxon>Sapindales</taxon>
        <taxon>Sapindaceae</taxon>
        <taxon>Hippocastanoideae</taxon>
        <taxon>Acereae</taxon>
        <taxon>Acer</taxon>
    </lineage>
</organism>
<gene>
    <name evidence="3" type="ORF">LWI28_023020</name>
</gene>
<feature type="compositionally biased region" description="Low complexity" evidence="1">
    <location>
        <begin position="247"/>
        <end position="281"/>
    </location>
</feature>